<accession>A0A494TIV1</accession>
<dbReference type="OrthoDB" id="7060209at2"/>
<dbReference type="Proteomes" id="UP000276254">
    <property type="component" value="Chromosome"/>
</dbReference>
<name>A0A494TIV1_SPHPE</name>
<dbReference type="EMBL" id="CP032829">
    <property type="protein sequence ID" value="AYJ87282.1"/>
    <property type="molecule type" value="Genomic_DNA"/>
</dbReference>
<evidence type="ECO:0000313" key="2">
    <source>
        <dbReference type="Proteomes" id="UP000276254"/>
    </source>
</evidence>
<gene>
    <name evidence="1" type="ORF">D3Y57_16755</name>
</gene>
<organism evidence="1 2">
    <name type="scientific">Sphingomonas paeninsulae</name>
    <dbReference type="NCBI Taxonomy" id="2319844"/>
    <lineage>
        <taxon>Bacteria</taxon>
        <taxon>Pseudomonadati</taxon>
        <taxon>Pseudomonadota</taxon>
        <taxon>Alphaproteobacteria</taxon>
        <taxon>Sphingomonadales</taxon>
        <taxon>Sphingomonadaceae</taxon>
        <taxon>Sphingomonas</taxon>
    </lineage>
</organism>
<sequence>MIRIRDTIHSENSIDDLVNGWSDIPYLTTVAKYCIAAEILQAESNSYPGPIGTDMFNTVQLEGRPATAMNQFFNTGPDNPEKINLYGATGCSDFIENYKERIF</sequence>
<evidence type="ECO:0000313" key="1">
    <source>
        <dbReference type="EMBL" id="AYJ87282.1"/>
    </source>
</evidence>
<protein>
    <submittedName>
        <fullName evidence="1">Uncharacterized protein</fullName>
    </submittedName>
</protein>
<reference evidence="1 2" key="1">
    <citation type="submission" date="2018-09" db="EMBL/GenBank/DDBJ databases">
        <title>Sphingomonas peninsula sp. nov., isolated from fildes peninsula, Antarctic soil.</title>
        <authorList>
            <person name="Yingchao G."/>
        </authorList>
    </citation>
    <scope>NUCLEOTIDE SEQUENCE [LARGE SCALE GENOMIC DNA]</scope>
    <source>
        <strain evidence="1 2">YZ-8</strain>
    </source>
</reference>
<proteinExistence type="predicted"/>
<dbReference type="KEGG" id="spha:D3Y57_16755"/>
<dbReference type="AlphaFoldDB" id="A0A494TIV1"/>
<keyword evidence="2" id="KW-1185">Reference proteome</keyword>